<evidence type="ECO:0000256" key="3">
    <source>
        <dbReference type="ARBA" id="ARBA00022729"/>
    </source>
</evidence>
<gene>
    <name evidence="5" type="ORF">HELGO_WM2137</name>
</gene>
<keyword evidence="3 4" id="KW-0732">Signal</keyword>
<feature type="chain" id="PRO_5027814658" description="Outer membrane porin, OprD family" evidence="4">
    <location>
        <begin position="21"/>
        <end position="438"/>
    </location>
</feature>
<comment type="similarity">
    <text evidence="1">Belongs to the outer membrane porin (Opr) (TC 1.B.25) family.</text>
</comment>
<evidence type="ECO:0000256" key="4">
    <source>
        <dbReference type="SAM" id="SignalP"/>
    </source>
</evidence>
<dbReference type="GO" id="GO:0015288">
    <property type="term" value="F:porin activity"/>
    <property type="evidence" value="ECO:0007669"/>
    <property type="project" value="TreeGrafter"/>
</dbReference>
<proteinExistence type="inferred from homology"/>
<dbReference type="PANTHER" id="PTHR34596">
    <property type="entry name" value="CHITOPORIN"/>
    <property type="match status" value="1"/>
</dbReference>
<name>A0A6S6SAV5_9BACT</name>
<evidence type="ECO:0000256" key="1">
    <source>
        <dbReference type="ARBA" id="ARBA00009075"/>
    </source>
</evidence>
<keyword evidence="2" id="KW-0813">Transport</keyword>
<evidence type="ECO:0000313" key="5">
    <source>
        <dbReference type="EMBL" id="CAA6802517.1"/>
    </source>
</evidence>
<dbReference type="Gene3D" id="2.40.160.10">
    <property type="entry name" value="Porin"/>
    <property type="match status" value="1"/>
</dbReference>
<sequence>MRKLTFSMVAIALLSSDVVAADNFGEAFEEGKVSGQLRTFYIDRSYDGTTVNNRNSLATGGNLGFETAAVRGLSAGIKFYSTNAIDIHAGPMSTRNDDPSLFGDGFASYSMLGEAYFNFKGENTNVKIGRQKLDTPLAGSDDARMLPNLFEAAVVSNTGLEDTTLIGAHVTRESVGTFGNVYTTAGELSLQSGYGLGYKSGTNGNFSDVGAIALGATGADTLGATVGAVIYKGIDGLTLQAWDYYVHDILNAVYLQGDYGFGLGSLKMKVSGQAISQSEVGDKLAEEVDSKYVAAKLGTSIGDLSAYAAYSTTGSNNGSLSNGGIITPWGGIPAFTQGMVTRHMFFADTDTTKVAGTYNFKDLGADVKATAYYTSFDIGAKNSYKNGQAWTAKESGFDIQYNPANIKNLNLRVRANYPTDFAPGLDWSEYRLIANYNF</sequence>
<dbReference type="EMBL" id="CACVAX010000006">
    <property type="protein sequence ID" value="CAA6802517.1"/>
    <property type="molecule type" value="Genomic_DNA"/>
</dbReference>
<dbReference type="Pfam" id="PF03573">
    <property type="entry name" value="OprD"/>
    <property type="match status" value="1"/>
</dbReference>
<organism evidence="5">
    <name type="scientific">uncultured Sulfurovum sp</name>
    <dbReference type="NCBI Taxonomy" id="269237"/>
    <lineage>
        <taxon>Bacteria</taxon>
        <taxon>Pseudomonadati</taxon>
        <taxon>Campylobacterota</taxon>
        <taxon>Epsilonproteobacteria</taxon>
        <taxon>Campylobacterales</taxon>
        <taxon>Sulfurovaceae</taxon>
        <taxon>Sulfurovum</taxon>
        <taxon>environmental samples</taxon>
    </lineage>
</organism>
<feature type="signal peptide" evidence="4">
    <location>
        <begin position="1"/>
        <end position="20"/>
    </location>
</feature>
<reference evidence="5" key="1">
    <citation type="submission" date="2020-01" db="EMBL/GenBank/DDBJ databases">
        <authorList>
            <person name="Meier V. D."/>
            <person name="Meier V D."/>
        </authorList>
    </citation>
    <scope>NUCLEOTIDE SEQUENCE</scope>
    <source>
        <strain evidence="5">HLG_WM_MAG_04</strain>
    </source>
</reference>
<evidence type="ECO:0008006" key="6">
    <source>
        <dbReference type="Google" id="ProtNLM"/>
    </source>
</evidence>
<accession>A0A6S6SAV5</accession>
<dbReference type="InterPro" id="IPR023614">
    <property type="entry name" value="Porin_dom_sf"/>
</dbReference>
<dbReference type="GO" id="GO:0016020">
    <property type="term" value="C:membrane"/>
    <property type="evidence" value="ECO:0007669"/>
    <property type="project" value="InterPro"/>
</dbReference>
<evidence type="ECO:0000256" key="2">
    <source>
        <dbReference type="ARBA" id="ARBA00022448"/>
    </source>
</evidence>
<dbReference type="AlphaFoldDB" id="A0A6S6SAV5"/>
<dbReference type="PANTHER" id="PTHR34596:SF2">
    <property type="entry name" value="CHITOPORIN"/>
    <property type="match status" value="1"/>
</dbReference>
<dbReference type="InterPro" id="IPR005318">
    <property type="entry name" value="OM_porin_bac"/>
</dbReference>
<protein>
    <recommendedName>
        <fullName evidence="6">Outer membrane porin, OprD family</fullName>
    </recommendedName>
</protein>